<dbReference type="InterPro" id="IPR001138">
    <property type="entry name" value="Zn2Cys6_DnaBD"/>
</dbReference>
<proteinExistence type="predicted"/>
<protein>
    <recommendedName>
        <fullName evidence="4">Zn(2)-C6 fungal-type domain-containing protein</fullName>
    </recommendedName>
</protein>
<accession>A0A9P9AK67</accession>
<dbReference type="CDD" id="cd12148">
    <property type="entry name" value="fungal_TF_MHR"/>
    <property type="match status" value="1"/>
</dbReference>
<dbReference type="PANTHER" id="PTHR46910">
    <property type="entry name" value="TRANSCRIPTION FACTOR PDR1"/>
    <property type="match status" value="1"/>
</dbReference>
<dbReference type="InterPro" id="IPR007219">
    <property type="entry name" value="XnlR_reg_dom"/>
</dbReference>
<dbReference type="SUPFAM" id="SSF57701">
    <property type="entry name" value="Zn2/Cys6 DNA-binding domain"/>
    <property type="match status" value="1"/>
</dbReference>
<evidence type="ECO:0000313" key="5">
    <source>
        <dbReference type="EMBL" id="KAH6886841.1"/>
    </source>
</evidence>
<keyword evidence="1" id="KW-0479">Metal-binding</keyword>
<dbReference type="Gene3D" id="4.10.240.10">
    <property type="entry name" value="Zn(2)-C6 fungal-type DNA-binding domain"/>
    <property type="match status" value="1"/>
</dbReference>
<dbReference type="GO" id="GO:0003677">
    <property type="term" value="F:DNA binding"/>
    <property type="evidence" value="ECO:0007669"/>
    <property type="project" value="InterPro"/>
</dbReference>
<comment type="caution">
    <text evidence="5">The sequence shown here is derived from an EMBL/GenBank/DDBJ whole genome shotgun (WGS) entry which is preliminary data.</text>
</comment>
<dbReference type="GO" id="GO:0000981">
    <property type="term" value="F:DNA-binding transcription factor activity, RNA polymerase II-specific"/>
    <property type="evidence" value="ECO:0007669"/>
    <property type="project" value="InterPro"/>
</dbReference>
<feature type="domain" description="Zn(2)-C6 fungal-type" evidence="4">
    <location>
        <begin position="19"/>
        <end position="55"/>
    </location>
</feature>
<gene>
    <name evidence="5" type="ORF">B0T10DRAFT_563076</name>
</gene>
<organism evidence="5 6">
    <name type="scientific">Thelonectria olida</name>
    <dbReference type="NCBI Taxonomy" id="1576542"/>
    <lineage>
        <taxon>Eukaryota</taxon>
        <taxon>Fungi</taxon>
        <taxon>Dikarya</taxon>
        <taxon>Ascomycota</taxon>
        <taxon>Pezizomycotina</taxon>
        <taxon>Sordariomycetes</taxon>
        <taxon>Hypocreomycetidae</taxon>
        <taxon>Hypocreales</taxon>
        <taxon>Nectriaceae</taxon>
        <taxon>Thelonectria</taxon>
    </lineage>
</organism>
<sequence length="561" mass="62526">MSNTPTTSNRAKAKRVTQACDFCHRRGLKCREPPPGSLDASSCLTCLDYGQQCTRHRRPKKRGTKPQGSLNQGEDVIPTSKNETFANSFAIITGASPSSILTSRKIITALLDVYLDTIHPMFPFFCEREIWVGWRDGTFPHETSDYTSLMCMCALSAQHVGNGALFTDDEPLPDTATFAQDYLREATRLVSLDMESAHLVDLIRSYGFLALLGAQNGDTAMVHKYLAYYHGACAQSNFHDESKWPADASVCEREVRRRLWWAMYRLEVQTACVLGSLIRCSETQCDVGYPSGPHHPAFIPGREGQFEDWFSGWNATTDLYRVLEHVVSNFRSTRRNTSAMFPESSGTDTELVMEKLATIQEQLQPQFGAVSSRSTDSGRNRCGFQACNILCTIHLARMITCLTGDNSLASACRTAQAMMESMDSTPPEYIRATGSPLLQQLAGVGHMLLGVARKNIPSQTDYSMLRSVLVSIITFLARFGEYSKLVATAQEKLSAQLVDFDHHVQSAVLHTSTVEEDDVCHEPYFSELNPSNFTLDGNDHAFLYVDLLKDFTWPYGAKSPR</sequence>
<dbReference type="GO" id="GO:0008270">
    <property type="term" value="F:zinc ion binding"/>
    <property type="evidence" value="ECO:0007669"/>
    <property type="project" value="InterPro"/>
</dbReference>
<dbReference type="EMBL" id="JAGPYM010000015">
    <property type="protein sequence ID" value="KAH6886841.1"/>
    <property type="molecule type" value="Genomic_DNA"/>
</dbReference>
<evidence type="ECO:0000259" key="4">
    <source>
        <dbReference type="PROSITE" id="PS50048"/>
    </source>
</evidence>
<keyword evidence="2" id="KW-0539">Nucleus</keyword>
<evidence type="ECO:0000256" key="3">
    <source>
        <dbReference type="SAM" id="MobiDB-lite"/>
    </source>
</evidence>
<dbReference type="PANTHER" id="PTHR46910:SF18">
    <property type="entry name" value="ZN(II)2CYS6 TRANSCRIPTION FACTOR (EUROFUNG)"/>
    <property type="match status" value="1"/>
</dbReference>
<feature type="region of interest" description="Disordered" evidence="3">
    <location>
        <begin position="57"/>
        <end position="77"/>
    </location>
</feature>
<dbReference type="SMART" id="SM00066">
    <property type="entry name" value="GAL4"/>
    <property type="match status" value="1"/>
</dbReference>
<name>A0A9P9AK67_9HYPO</name>
<keyword evidence="6" id="KW-1185">Reference proteome</keyword>
<evidence type="ECO:0000313" key="6">
    <source>
        <dbReference type="Proteomes" id="UP000777438"/>
    </source>
</evidence>
<dbReference type="Proteomes" id="UP000777438">
    <property type="component" value="Unassembled WGS sequence"/>
</dbReference>
<dbReference type="InterPro" id="IPR050987">
    <property type="entry name" value="AtrR-like"/>
</dbReference>
<dbReference type="Pfam" id="PF04082">
    <property type="entry name" value="Fungal_trans"/>
    <property type="match status" value="1"/>
</dbReference>
<evidence type="ECO:0000256" key="1">
    <source>
        <dbReference type="ARBA" id="ARBA00022723"/>
    </source>
</evidence>
<reference evidence="5 6" key="1">
    <citation type="journal article" date="2021" name="Nat. Commun.">
        <title>Genetic determinants of endophytism in the Arabidopsis root mycobiome.</title>
        <authorList>
            <person name="Mesny F."/>
            <person name="Miyauchi S."/>
            <person name="Thiergart T."/>
            <person name="Pickel B."/>
            <person name="Atanasova L."/>
            <person name="Karlsson M."/>
            <person name="Huettel B."/>
            <person name="Barry K.W."/>
            <person name="Haridas S."/>
            <person name="Chen C."/>
            <person name="Bauer D."/>
            <person name="Andreopoulos W."/>
            <person name="Pangilinan J."/>
            <person name="LaButti K."/>
            <person name="Riley R."/>
            <person name="Lipzen A."/>
            <person name="Clum A."/>
            <person name="Drula E."/>
            <person name="Henrissat B."/>
            <person name="Kohler A."/>
            <person name="Grigoriev I.V."/>
            <person name="Martin F.M."/>
            <person name="Hacquard S."/>
        </authorList>
    </citation>
    <scope>NUCLEOTIDE SEQUENCE [LARGE SCALE GENOMIC DNA]</scope>
    <source>
        <strain evidence="5 6">MPI-CAGE-CH-0241</strain>
    </source>
</reference>
<dbReference type="InterPro" id="IPR036864">
    <property type="entry name" value="Zn2-C6_fun-type_DNA-bd_sf"/>
</dbReference>
<dbReference type="GO" id="GO:0006351">
    <property type="term" value="P:DNA-templated transcription"/>
    <property type="evidence" value="ECO:0007669"/>
    <property type="project" value="InterPro"/>
</dbReference>
<evidence type="ECO:0000256" key="2">
    <source>
        <dbReference type="ARBA" id="ARBA00023242"/>
    </source>
</evidence>
<dbReference type="AlphaFoldDB" id="A0A9P9AK67"/>
<dbReference type="PROSITE" id="PS50048">
    <property type="entry name" value="ZN2_CY6_FUNGAL_2"/>
    <property type="match status" value="1"/>
</dbReference>
<dbReference type="OrthoDB" id="2123952at2759"/>
<dbReference type="CDD" id="cd00067">
    <property type="entry name" value="GAL4"/>
    <property type="match status" value="1"/>
</dbReference>